<proteinExistence type="predicted"/>
<protein>
    <submittedName>
        <fullName evidence="1">Uncharacterized protein</fullName>
    </submittedName>
</protein>
<accession>A0A1E1M2M1</accession>
<evidence type="ECO:0000313" key="2">
    <source>
        <dbReference type="Proteomes" id="UP000177625"/>
    </source>
</evidence>
<keyword evidence="2" id="KW-1185">Reference proteome</keyword>
<gene>
    <name evidence="1" type="ORF">RSE6_02766</name>
</gene>
<dbReference type="AlphaFoldDB" id="A0A1E1M2M1"/>
<organism evidence="1 2">
    <name type="scientific">Rhynchosporium secalis</name>
    <name type="common">Barley scald fungus</name>
    <dbReference type="NCBI Taxonomy" id="38038"/>
    <lineage>
        <taxon>Eukaryota</taxon>
        <taxon>Fungi</taxon>
        <taxon>Dikarya</taxon>
        <taxon>Ascomycota</taxon>
        <taxon>Pezizomycotina</taxon>
        <taxon>Leotiomycetes</taxon>
        <taxon>Helotiales</taxon>
        <taxon>Ploettnerulaceae</taxon>
        <taxon>Rhynchosporium</taxon>
    </lineage>
</organism>
<sequence length="190" mass="21375">MHGLKTLFVNHFGAPSLAKNRMKAVDPDSVCRVGNATKLLDHDSFYCSHLMLTGTLQCDSHKFHSRVVYCGNEYWIYRIVAQPRLSECQHTIIHTKNMSLYLSQLAQTRIDHTLHQNDKGSHADRSVHANRVSLLLESGKFFISGGSLIDILRSYSEYFSRTSISSASTSANASLRGCRKTRDPTLPTLF</sequence>
<evidence type="ECO:0000313" key="1">
    <source>
        <dbReference type="EMBL" id="CZT42815.1"/>
    </source>
</evidence>
<dbReference type="EMBL" id="FJVC01000103">
    <property type="protein sequence ID" value="CZT42815.1"/>
    <property type="molecule type" value="Genomic_DNA"/>
</dbReference>
<reference evidence="2" key="1">
    <citation type="submission" date="2016-03" db="EMBL/GenBank/DDBJ databases">
        <authorList>
            <person name="Guldener U."/>
        </authorList>
    </citation>
    <scope>NUCLEOTIDE SEQUENCE [LARGE SCALE GENOMIC DNA]</scope>
</reference>
<dbReference type="Proteomes" id="UP000177625">
    <property type="component" value="Unassembled WGS sequence"/>
</dbReference>
<name>A0A1E1M2M1_RHYSE</name>